<feature type="repeat" description="WD" evidence="2">
    <location>
        <begin position="1043"/>
        <end position="1084"/>
    </location>
</feature>
<dbReference type="SUPFAM" id="SSF50998">
    <property type="entry name" value="Quinoprotein alcohol dehydrogenase-like"/>
    <property type="match status" value="1"/>
</dbReference>
<dbReference type="Gene3D" id="3.40.50.300">
    <property type="entry name" value="P-loop containing nucleotide triphosphate hydrolases"/>
    <property type="match status" value="1"/>
</dbReference>
<feature type="coiled-coil region" evidence="3">
    <location>
        <begin position="89"/>
        <end position="140"/>
    </location>
</feature>
<dbReference type="InterPro" id="IPR059179">
    <property type="entry name" value="MLKL-like_MCAfunc"/>
</dbReference>
<dbReference type="PANTHER" id="PTHR19879:SF9">
    <property type="entry name" value="TRANSCRIPTION INITIATION FACTOR TFIID SUBUNIT 5"/>
    <property type="match status" value="1"/>
</dbReference>
<keyword evidence="1" id="KW-0677">Repeat</keyword>
<protein>
    <recommendedName>
        <fullName evidence="5">Nephrocystin 3-like N-terminal domain-containing protein</fullName>
    </recommendedName>
</protein>
<sequence>MSILRSKRLASPASSTSASPSSAADTQSITYAAHSRRKELVKIGFGHLIRVLKVTKEVSSACPQLQTAVGALLIVLEAYQKYSEAIEAIETLLSRIESMNNMLNKVQREDGFPQALKERLAALAEKVKEVVKDAEEVQSKRRMIQFLKAADYAERTESWIKTLDWHIRSFVLEGTITLELTVHVRAPAKQGFEAMNTRFDKVDDGIKAVKDGVNELHDDVNLMIAPDDLYKALRPVIEARFDYGSSVHVQCHENTRGEVLATLCSWLRPDHPRLARLPEPAVPALADRSILWLHALAGSGKSTIALTVADWWDTKSDQLLGASFFCARDGQRSNVNCIFRTLAYQLARHFPAFEEQLTKVIEKDPDLHSSVPVRQLQRLIVEPLQAVHANAKSKGTFPAHVAVVIDALDECTDDSAVSTILKCLSLHISELAPLKFLITSRPEENIARGFLLQNLRENTQELALNKVPDVFTKRDISTFLQSRLAAIRDQFALPSCWLSSQQLKNLVDLSELLFIFSSAAARYIGDHAARDPEGRLTSLLDAGNTAAAKRGITASPFPILDALYIQVLENAARKLEADLKARLKLILGTIALAEQRLTPTTLDALLDLRACTVRRILPVLSAILTIPDSDSDSTPIRVIHLSFPNFLIDPTRCTDQSFLVRPLFQHSHLALQCMKLMQSLKYNICQVASEHDHLENSEIPDLPAKAAQHLPAALQYACKYWTRHMCQAEVGEELLSALEEFSKSRLLYWLEALSLLGCVDGAIEALQSVQIFLKASPSQPSNELSDTYAILRLQSQSPRDTKVSSLLYDCERVVRAFYPIISTSTMHMYSTIALFSPLESPLRRLSAANAHTSLIVRVGVENVWSTTLASHVTNRYISAVAFSPDAMCVACGHRDGTIDMLNAQTAAKLLVFVGHTDSILCVSFSPTGKELLSGSSKGTVYVWDVATGAPLHAWKEHSSWICSVAWSHNGKLAASASCDGTVRLWRVASPEKMVVLRHGAEVCDAVFALDGDLLSGLWDEMCKVWDTRSVDWDVEAKIAPTRILEHDSAVRAVAVSYDSCLVACGLESGKIVLWKKSDGQRVRSFPGQSRLTSLAFYPNGLLAAAYEKSFTLWDVSRGARVKTTSHERAEAVAFASDGLHIAHVVGQQVQIRLWGPTGEFESDDPTATSLKHILKQRWRLRRTAPRSFIDHQTPVGNPRSFVHVVATSPAGNLILVVYEDELQIHNVTTGECTHTINHSSEVGSVAAWSSTGKLFSCTGKDDAVRVWKADTGEHVGTFTGHSAGVIAVVFTRDEQHVLSASWNGSIHRGKIGQPGKETSSEAIFKADRDEIDAFAVSSDDQWMLCGVSRRDSPPDTSSADLLATSSRQLVESHSAWYYTLRLHDASTGRVLWIEHQPSFIWSVAFSEDCTRALAGNAVGEVFLYDLTEIIPPDHTAPRSPPPLAVPEHKLSVRGTGPVRRVAFSPDGRALIINGSYTSIPSKLRPLCMGPANRALTTMFYSEDDWLWSVEVHSEPRRLCWIPSSLRPHKDILETVPKANVNVVAYRTSRGRLTVIEVRCG</sequence>
<evidence type="ECO:0000256" key="4">
    <source>
        <dbReference type="SAM" id="MobiDB-lite"/>
    </source>
</evidence>
<feature type="repeat" description="WD" evidence="2">
    <location>
        <begin position="912"/>
        <end position="953"/>
    </location>
</feature>
<evidence type="ECO:0000256" key="3">
    <source>
        <dbReference type="SAM" id="Coils"/>
    </source>
</evidence>
<dbReference type="OrthoDB" id="2750460at2759"/>
<dbReference type="OMA" id="TTTGQCM"/>
<keyword evidence="3" id="KW-0175">Coiled coil</keyword>
<dbReference type="EMBL" id="CCBP010000059">
    <property type="protein sequence ID" value="CDO69929.1"/>
    <property type="molecule type" value="Genomic_DNA"/>
</dbReference>
<evidence type="ECO:0000313" key="6">
    <source>
        <dbReference type="EMBL" id="CDO69929.1"/>
    </source>
</evidence>
<dbReference type="SUPFAM" id="SSF50978">
    <property type="entry name" value="WD40 repeat-like"/>
    <property type="match status" value="1"/>
</dbReference>
<dbReference type="Pfam" id="PF24883">
    <property type="entry name" value="NPHP3_N"/>
    <property type="match status" value="1"/>
</dbReference>
<comment type="caution">
    <text evidence="6">The sequence shown here is derived from an EMBL/GenBank/DDBJ whole genome shotgun (WGS) entry which is preliminary data.</text>
</comment>
<dbReference type="CDD" id="cd21037">
    <property type="entry name" value="MLKL_NTD"/>
    <property type="match status" value="1"/>
</dbReference>
<feature type="compositionally biased region" description="Low complexity" evidence="4">
    <location>
        <begin position="10"/>
        <end position="24"/>
    </location>
</feature>
<dbReference type="InterPro" id="IPR015943">
    <property type="entry name" value="WD40/YVTN_repeat-like_dom_sf"/>
</dbReference>
<dbReference type="InterPro" id="IPR036322">
    <property type="entry name" value="WD40_repeat_dom_sf"/>
</dbReference>
<feature type="region of interest" description="Disordered" evidence="4">
    <location>
        <begin position="1"/>
        <end position="26"/>
    </location>
</feature>
<feature type="repeat" description="WD" evidence="2">
    <location>
        <begin position="954"/>
        <end position="995"/>
    </location>
</feature>
<dbReference type="Proteomes" id="UP000029665">
    <property type="component" value="Unassembled WGS sequence"/>
</dbReference>
<accession>A0A060SCC4</accession>
<dbReference type="HOGENOM" id="CLU_000288_6_3_1"/>
<dbReference type="PROSITE" id="PS50082">
    <property type="entry name" value="WD_REPEATS_2"/>
    <property type="match status" value="4"/>
</dbReference>
<dbReference type="SMART" id="SM00320">
    <property type="entry name" value="WD40"/>
    <property type="match status" value="10"/>
</dbReference>
<dbReference type="Pfam" id="PF00400">
    <property type="entry name" value="WD40"/>
    <property type="match status" value="6"/>
</dbReference>
<feature type="domain" description="Nephrocystin 3-like N-terminal" evidence="5">
    <location>
        <begin position="287"/>
        <end position="441"/>
    </location>
</feature>
<dbReference type="CDD" id="cd00200">
    <property type="entry name" value="WD40"/>
    <property type="match status" value="1"/>
</dbReference>
<dbReference type="InterPro" id="IPR001680">
    <property type="entry name" value="WD40_rpt"/>
</dbReference>
<dbReference type="InterPro" id="IPR056884">
    <property type="entry name" value="NPHP3-like_N"/>
</dbReference>
<reference evidence="6" key="1">
    <citation type="submission" date="2014-01" db="EMBL/GenBank/DDBJ databases">
        <title>The genome of the white-rot fungus Pycnoporus cinnabarinus: a basidiomycete model with a versatile arsenal for lignocellulosic biomass breakdown.</title>
        <authorList>
            <person name="Levasseur A."/>
            <person name="Lomascolo A."/>
            <person name="Ruiz-Duenas F.J."/>
            <person name="Uzan E."/>
            <person name="Piumi F."/>
            <person name="Kues U."/>
            <person name="Ram A.F.J."/>
            <person name="Murat C."/>
            <person name="Haon M."/>
            <person name="Benoit I."/>
            <person name="Arfi Y."/>
            <person name="Chevret D."/>
            <person name="Drula E."/>
            <person name="Kwon M.J."/>
            <person name="Gouret P."/>
            <person name="Lesage-Meessen L."/>
            <person name="Lombard V."/>
            <person name="Mariette J."/>
            <person name="Noirot C."/>
            <person name="Park J."/>
            <person name="Patyshakuliyeva A."/>
            <person name="Wieneger R.A.B."/>
            <person name="Wosten H.A.B."/>
            <person name="Martin F."/>
            <person name="Coutinho P.M."/>
            <person name="de Vries R."/>
            <person name="Martinez A.T."/>
            <person name="Klopp C."/>
            <person name="Pontarotti P."/>
            <person name="Henrissat B."/>
            <person name="Record E."/>
        </authorList>
    </citation>
    <scope>NUCLEOTIDE SEQUENCE [LARGE SCALE GENOMIC DNA]</scope>
    <source>
        <strain evidence="6">BRFM137</strain>
    </source>
</reference>
<dbReference type="Gene3D" id="2.130.10.10">
    <property type="entry name" value="YVTN repeat-like/Quinoprotein amine dehydrogenase"/>
    <property type="match status" value="5"/>
</dbReference>
<dbReference type="Gene3D" id="1.20.930.20">
    <property type="entry name" value="Adaptor protein Cbl, N-terminal domain"/>
    <property type="match status" value="1"/>
</dbReference>
<organism evidence="6 7">
    <name type="scientific">Pycnoporus cinnabarinus</name>
    <name type="common">Cinnabar-red polypore</name>
    <name type="synonym">Trametes cinnabarina</name>
    <dbReference type="NCBI Taxonomy" id="5643"/>
    <lineage>
        <taxon>Eukaryota</taxon>
        <taxon>Fungi</taxon>
        <taxon>Dikarya</taxon>
        <taxon>Basidiomycota</taxon>
        <taxon>Agaricomycotina</taxon>
        <taxon>Agaricomycetes</taxon>
        <taxon>Polyporales</taxon>
        <taxon>Polyporaceae</taxon>
        <taxon>Trametes</taxon>
    </lineage>
</organism>
<dbReference type="InterPro" id="IPR036537">
    <property type="entry name" value="Adaptor_Cbl_N_dom_sf"/>
</dbReference>
<dbReference type="PROSITE" id="PS50294">
    <property type="entry name" value="WD_REPEATS_REGION"/>
    <property type="match status" value="2"/>
</dbReference>
<evidence type="ECO:0000256" key="2">
    <source>
        <dbReference type="PROSITE-ProRule" id="PRU00221"/>
    </source>
</evidence>
<dbReference type="GO" id="GO:0007166">
    <property type="term" value="P:cell surface receptor signaling pathway"/>
    <property type="evidence" value="ECO:0007669"/>
    <property type="project" value="InterPro"/>
</dbReference>
<gene>
    <name evidence="6" type="ORF">BN946_scf184836.g3</name>
</gene>
<keyword evidence="2" id="KW-0853">WD repeat</keyword>
<dbReference type="InterPro" id="IPR027417">
    <property type="entry name" value="P-loop_NTPase"/>
</dbReference>
<dbReference type="PANTHER" id="PTHR19879">
    <property type="entry name" value="TRANSCRIPTION INITIATION FACTOR TFIID"/>
    <property type="match status" value="1"/>
</dbReference>
<evidence type="ECO:0000259" key="5">
    <source>
        <dbReference type="Pfam" id="PF24883"/>
    </source>
</evidence>
<dbReference type="InterPro" id="IPR011047">
    <property type="entry name" value="Quinoprotein_ADH-like_sf"/>
</dbReference>
<name>A0A060SCC4_PYCCI</name>
<feature type="repeat" description="WD" evidence="2">
    <location>
        <begin position="1235"/>
        <end position="1277"/>
    </location>
</feature>
<keyword evidence="7" id="KW-1185">Reference proteome</keyword>
<evidence type="ECO:0000313" key="7">
    <source>
        <dbReference type="Proteomes" id="UP000029665"/>
    </source>
</evidence>
<dbReference type="SUPFAM" id="SSF52540">
    <property type="entry name" value="P-loop containing nucleoside triphosphate hydrolases"/>
    <property type="match status" value="1"/>
</dbReference>
<dbReference type="STRING" id="5643.A0A060SCC4"/>
<evidence type="ECO:0000256" key="1">
    <source>
        <dbReference type="ARBA" id="ARBA00022737"/>
    </source>
</evidence>
<proteinExistence type="predicted"/>